<dbReference type="EMBL" id="BQKI01000003">
    <property type="protein sequence ID" value="GJM90832.1"/>
    <property type="molecule type" value="Genomic_DNA"/>
</dbReference>
<organism evidence="1 2">
    <name type="scientific">Eleusine coracana subsp. coracana</name>
    <dbReference type="NCBI Taxonomy" id="191504"/>
    <lineage>
        <taxon>Eukaryota</taxon>
        <taxon>Viridiplantae</taxon>
        <taxon>Streptophyta</taxon>
        <taxon>Embryophyta</taxon>
        <taxon>Tracheophyta</taxon>
        <taxon>Spermatophyta</taxon>
        <taxon>Magnoliopsida</taxon>
        <taxon>Liliopsida</taxon>
        <taxon>Poales</taxon>
        <taxon>Poaceae</taxon>
        <taxon>PACMAD clade</taxon>
        <taxon>Chloridoideae</taxon>
        <taxon>Cynodonteae</taxon>
        <taxon>Eleusininae</taxon>
        <taxon>Eleusine</taxon>
    </lineage>
</organism>
<evidence type="ECO:0000313" key="2">
    <source>
        <dbReference type="Proteomes" id="UP001054889"/>
    </source>
</evidence>
<keyword evidence="2" id="KW-1185">Reference proteome</keyword>
<reference evidence="1" key="1">
    <citation type="journal article" date="2018" name="DNA Res.">
        <title>Multiple hybrid de novo genome assembly of finger millet, an orphan allotetraploid crop.</title>
        <authorList>
            <person name="Hatakeyama M."/>
            <person name="Aluri S."/>
            <person name="Balachadran M.T."/>
            <person name="Sivarajan S.R."/>
            <person name="Patrignani A."/>
            <person name="Gruter S."/>
            <person name="Poveda L."/>
            <person name="Shimizu-Inatsugi R."/>
            <person name="Baeten J."/>
            <person name="Francoijs K.J."/>
            <person name="Nataraja K.N."/>
            <person name="Reddy Y.A.N."/>
            <person name="Phadnis S."/>
            <person name="Ravikumar R.L."/>
            <person name="Schlapbach R."/>
            <person name="Sreeman S.M."/>
            <person name="Shimizu K.K."/>
        </authorList>
    </citation>
    <scope>NUCLEOTIDE SEQUENCE</scope>
</reference>
<proteinExistence type="predicted"/>
<name>A0AAV5BXY2_ELECO</name>
<sequence length="113" mass="12123">MLSVHALKSATGHQAPPSLLRYGDALLELEASTNGESQVTVLLVNLSPGRSDCLLFAGLADGSIAMHWQIKSSLHDDDWLTRAAASSHLLGIGYWSGRREITNIDDDYFIGGG</sequence>
<protein>
    <submittedName>
        <fullName evidence="1">Uncharacterized protein</fullName>
    </submittedName>
</protein>
<comment type="caution">
    <text evidence="1">The sequence shown here is derived from an EMBL/GenBank/DDBJ whole genome shotgun (WGS) entry which is preliminary data.</text>
</comment>
<reference evidence="1" key="2">
    <citation type="submission" date="2021-12" db="EMBL/GenBank/DDBJ databases">
        <title>Resequencing data analysis of finger millet.</title>
        <authorList>
            <person name="Hatakeyama M."/>
            <person name="Aluri S."/>
            <person name="Balachadran M.T."/>
            <person name="Sivarajan S.R."/>
            <person name="Poveda L."/>
            <person name="Shimizu-Inatsugi R."/>
            <person name="Schlapbach R."/>
            <person name="Sreeman S.M."/>
            <person name="Shimizu K.K."/>
        </authorList>
    </citation>
    <scope>NUCLEOTIDE SEQUENCE</scope>
</reference>
<gene>
    <name evidence="1" type="primary">ga07150</name>
    <name evidence="1" type="ORF">PR202_ga07150</name>
</gene>
<evidence type="ECO:0000313" key="1">
    <source>
        <dbReference type="EMBL" id="GJM90832.1"/>
    </source>
</evidence>
<dbReference type="AlphaFoldDB" id="A0AAV5BXY2"/>
<accession>A0AAV5BXY2</accession>
<dbReference type="Proteomes" id="UP001054889">
    <property type="component" value="Unassembled WGS sequence"/>
</dbReference>